<reference evidence="2 3" key="1">
    <citation type="submission" date="2023-04" db="EMBL/GenBank/DDBJ databases">
        <title>Klugiella caeni sp. nov. isolated from the sludge of biochemical tank.</title>
        <authorList>
            <person name="Geng K."/>
        </authorList>
    </citation>
    <scope>NUCLEOTIDE SEQUENCE [LARGE SCALE GENOMIC DNA]</scope>
    <source>
        <strain evidence="2 3">YN-L-19</strain>
    </source>
</reference>
<dbReference type="AlphaFoldDB" id="A0AAW6T7E2"/>
<gene>
    <name evidence="2" type="ORF">QF206_06465</name>
</gene>
<dbReference type="InterPro" id="IPR050228">
    <property type="entry name" value="Carboxylesterase_BioH"/>
</dbReference>
<protein>
    <submittedName>
        <fullName evidence="2">Alpha/beta hydrolase</fullName>
    </submittedName>
</protein>
<name>A0AAW6T7E2_9MICO</name>
<dbReference type="PANTHER" id="PTHR43194">
    <property type="entry name" value="HYDROLASE ALPHA/BETA FOLD FAMILY"/>
    <property type="match status" value="1"/>
</dbReference>
<dbReference type="InterPro" id="IPR029058">
    <property type="entry name" value="AB_hydrolase_fold"/>
</dbReference>
<organism evidence="2 3">
    <name type="scientific">Ruicaihuangia caeni</name>
    <dbReference type="NCBI Taxonomy" id="3042517"/>
    <lineage>
        <taxon>Bacteria</taxon>
        <taxon>Bacillati</taxon>
        <taxon>Actinomycetota</taxon>
        <taxon>Actinomycetes</taxon>
        <taxon>Micrococcales</taxon>
        <taxon>Microbacteriaceae</taxon>
        <taxon>Ruicaihuangia</taxon>
    </lineage>
</organism>
<dbReference type="InterPro" id="IPR000073">
    <property type="entry name" value="AB_hydrolase_1"/>
</dbReference>
<evidence type="ECO:0000313" key="3">
    <source>
        <dbReference type="Proteomes" id="UP001321506"/>
    </source>
</evidence>
<keyword evidence="2" id="KW-0378">Hydrolase</keyword>
<dbReference type="Gene3D" id="3.40.50.1820">
    <property type="entry name" value="alpha/beta hydrolase"/>
    <property type="match status" value="1"/>
</dbReference>
<dbReference type="PANTHER" id="PTHR43194:SF2">
    <property type="entry name" value="PEROXISOMAL MEMBRANE PROTEIN LPX1"/>
    <property type="match status" value="1"/>
</dbReference>
<dbReference type="RefSeq" id="WP_281488390.1">
    <property type="nucleotide sequence ID" value="NZ_CP159582.1"/>
</dbReference>
<evidence type="ECO:0000259" key="1">
    <source>
        <dbReference type="Pfam" id="PF00561"/>
    </source>
</evidence>
<keyword evidence="3" id="KW-1185">Reference proteome</keyword>
<feature type="domain" description="AB hydrolase-1" evidence="1">
    <location>
        <begin position="40"/>
        <end position="146"/>
    </location>
</feature>
<sequence length="287" mass="31378">MAVESQDMQQGVQAGGFEDRRVNTGDIELQVRVRGTGDTTVFLFHGVTANLDVWRPIAEDLAAQFTVVAVDQRGHGRSDKPASGYTHTDYSNDVIALVEQLGGNGGKDVVVGHSLGSRNATVATARRPDLIDGFVGIDFTPFIETEVFDSLEARVNGGDQHFADRDAVIEYLQNRYQKIPREAIVRRADYGYVRDGDGLRPLASPEAMAQTVTGLRADLAPFTEDVARPALYIRGAESTLVTQAAFEATRRLRPDLGYQLVDDADHYVPEEQPRAIADSIRSFIAGL</sequence>
<dbReference type="Pfam" id="PF00561">
    <property type="entry name" value="Abhydrolase_1"/>
    <property type="match status" value="1"/>
</dbReference>
<dbReference type="SUPFAM" id="SSF53474">
    <property type="entry name" value="alpha/beta-Hydrolases"/>
    <property type="match status" value="1"/>
</dbReference>
<dbReference type="EMBL" id="JASATX010000002">
    <property type="protein sequence ID" value="MDI2098606.1"/>
    <property type="molecule type" value="Genomic_DNA"/>
</dbReference>
<dbReference type="Proteomes" id="UP001321506">
    <property type="component" value="Unassembled WGS sequence"/>
</dbReference>
<comment type="caution">
    <text evidence="2">The sequence shown here is derived from an EMBL/GenBank/DDBJ whole genome shotgun (WGS) entry which is preliminary data.</text>
</comment>
<dbReference type="GO" id="GO:0016787">
    <property type="term" value="F:hydrolase activity"/>
    <property type="evidence" value="ECO:0007669"/>
    <property type="project" value="UniProtKB-KW"/>
</dbReference>
<accession>A0AAW6T7E2</accession>
<evidence type="ECO:0000313" key="2">
    <source>
        <dbReference type="EMBL" id="MDI2098606.1"/>
    </source>
</evidence>
<proteinExistence type="predicted"/>